<feature type="region of interest" description="Disordered" evidence="11">
    <location>
        <begin position="329"/>
        <end position="751"/>
    </location>
</feature>
<feature type="region of interest" description="Disordered" evidence="11">
    <location>
        <begin position="257"/>
        <end position="294"/>
    </location>
</feature>
<dbReference type="GO" id="GO:0010817">
    <property type="term" value="P:regulation of hormone levels"/>
    <property type="evidence" value="ECO:0007669"/>
    <property type="project" value="UniProtKB-ARBA"/>
</dbReference>
<dbReference type="PROSITE" id="PS50004">
    <property type="entry name" value="C2"/>
    <property type="match status" value="1"/>
</dbReference>
<feature type="compositionally biased region" description="Basic and acidic residues" evidence="11">
    <location>
        <begin position="436"/>
        <end position="445"/>
    </location>
</feature>
<keyword evidence="6" id="KW-0653">Protein transport</keyword>
<dbReference type="InterPro" id="IPR019018">
    <property type="entry name" value="Rab-bd_FIP-RBD"/>
</dbReference>
<feature type="compositionally biased region" description="Polar residues" evidence="11">
    <location>
        <begin position="632"/>
        <end position="642"/>
    </location>
</feature>
<feature type="compositionally biased region" description="Basic and acidic residues" evidence="11">
    <location>
        <begin position="686"/>
        <end position="698"/>
    </location>
</feature>
<feature type="compositionally biased region" description="Basic and acidic residues" evidence="11">
    <location>
        <begin position="944"/>
        <end position="957"/>
    </location>
</feature>
<dbReference type="InterPro" id="IPR037245">
    <property type="entry name" value="FIP-RBD_C_sf"/>
</dbReference>
<evidence type="ECO:0000256" key="4">
    <source>
        <dbReference type="ARBA" id="ARBA00022553"/>
    </source>
</evidence>
<dbReference type="FunFam" id="1.20.5.2440:FF:000002">
    <property type="entry name" value="rab11 family-interacting protein 2 isoform X1"/>
    <property type="match status" value="1"/>
</dbReference>
<feature type="compositionally biased region" description="Low complexity" evidence="11">
    <location>
        <begin position="1039"/>
        <end position="1077"/>
    </location>
</feature>
<dbReference type="Ensembl" id="ENSSSCT00065043254.1">
    <property type="protein sequence ID" value="ENSSSCP00065018375.1"/>
    <property type="gene ID" value="ENSSSCG00065031945.1"/>
</dbReference>
<evidence type="ECO:0000256" key="8">
    <source>
        <dbReference type="ARBA" id="ARBA00058895"/>
    </source>
</evidence>
<evidence type="ECO:0000256" key="2">
    <source>
        <dbReference type="ARBA" id="ARBA00004541"/>
    </source>
</evidence>
<dbReference type="SMART" id="SM00239">
    <property type="entry name" value="C2"/>
    <property type="match status" value="1"/>
</dbReference>
<feature type="compositionally biased region" description="Low complexity" evidence="11">
    <location>
        <begin position="555"/>
        <end position="564"/>
    </location>
</feature>
<feature type="domain" description="C2" evidence="12">
    <location>
        <begin position="1"/>
        <end position="128"/>
    </location>
</feature>
<dbReference type="AlphaFoldDB" id="A0A4X1VV82"/>
<feature type="compositionally biased region" description="Polar residues" evidence="11">
    <location>
        <begin position="1106"/>
        <end position="1120"/>
    </location>
</feature>
<evidence type="ECO:0000259" key="13">
    <source>
        <dbReference type="PROSITE" id="PS51511"/>
    </source>
</evidence>
<feature type="compositionally biased region" description="Low complexity" evidence="11">
    <location>
        <begin position="579"/>
        <end position="596"/>
    </location>
</feature>
<evidence type="ECO:0000313" key="16">
    <source>
        <dbReference type="Proteomes" id="UP000314985"/>
    </source>
</evidence>
<reference evidence="15" key="2">
    <citation type="submission" date="2025-05" db="UniProtKB">
        <authorList>
            <consortium name="Ensembl"/>
        </authorList>
    </citation>
    <scope>IDENTIFICATION</scope>
</reference>
<comment type="function">
    <text evidence="8">A Rab11 effector protein involved in the endosomal recycling process. Also involved in controlling membrane trafficking along the phagocytic pathway and in phagocytosis. Interaction with RAB14 may function in the process of neurite formation.</text>
</comment>
<dbReference type="Pfam" id="PF09457">
    <property type="entry name" value="RBD-FIP"/>
    <property type="match status" value="1"/>
</dbReference>
<feature type="compositionally biased region" description="Polar residues" evidence="11">
    <location>
        <begin position="660"/>
        <end position="673"/>
    </location>
</feature>
<dbReference type="PROSITE" id="PS51511">
    <property type="entry name" value="FIP_RBD"/>
    <property type="match status" value="1"/>
</dbReference>
<name>A0A4X1VV82_PIG</name>
<dbReference type="PANTHER" id="PTHR15746">
    <property type="entry name" value="RAB11-RELATED"/>
    <property type="match status" value="1"/>
</dbReference>
<dbReference type="GO" id="GO:0031267">
    <property type="term" value="F:small GTPase binding"/>
    <property type="evidence" value="ECO:0007669"/>
    <property type="project" value="InterPro"/>
</dbReference>
<feature type="compositionally biased region" description="Pro residues" evidence="11">
    <location>
        <begin position="542"/>
        <end position="554"/>
    </location>
</feature>
<evidence type="ECO:0000256" key="6">
    <source>
        <dbReference type="ARBA" id="ARBA00022927"/>
    </source>
</evidence>
<evidence type="ECO:0000256" key="11">
    <source>
        <dbReference type="SAM" id="MobiDB-lite"/>
    </source>
</evidence>
<feature type="compositionally biased region" description="Low complexity" evidence="11">
    <location>
        <begin position="861"/>
        <end position="874"/>
    </location>
</feature>
<keyword evidence="5" id="KW-0967">Endosome</keyword>
<feature type="compositionally biased region" description="Polar residues" evidence="11">
    <location>
        <begin position="377"/>
        <end position="391"/>
    </location>
</feature>
<evidence type="ECO:0000256" key="1">
    <source>
        <dbReference type="ARBA" id="ARBA00004172"/>
    </source>
</evidence>
<dbReference type="Proteomes" id="UP000694728">
    <property type="component" value="Unplaced"/>
</dbReference>
<keyword evidence="4" id="KW-0597">Phosphoprotein</keyword>
<dbReference type="PANTHER" id="PTHR15746:SF22">
    <property type="entry name" value="RAB11 FAMILY-INTERACTING PROTEIN 1"/>
    <property type="match status" value="1"/>
</dbReference>
<evidence type="ECO:0000256" key="7">
    <source>
        <dbReference type="ARBA" id="ARBA00023329"/>
    </source>
</evidence>
<feature type="compositionally biased region" description="Basic and acidic residues" evidence="11">
    <location>
        <begin position="413"/>
        <end position="427"/>
    </location>
</feature>
<feature type="compositionally biased region" description="Basic and acidic residues" evidence="11">
    <location>
        <begin position="171"/>
        <end position="187"/>
    </location>
</feature>
<feature type="region of interest" description="Disordered" evidence="11">
    <location>
        <begin position="171"/>
        <end position="220"/>
    </location>
</feature>
<dbReference type="FunFam" id="2.60.40.150:FF:000077">
    <property type="entry name" value="rab11 family-interacting protein 1 isoform X1"/>
    <property type="match status" value="1"/>
</dbReference>
<evidence type="ECO:0000313" key="14">
    <source>
        <dbReference type="Ensembl" id="ENSSSCP00055009663.1"/>
    </source>
</evidence>
<dbReference type="Proteomes" id="UP000694725">
    <property type="component" value="Unplaced"/>
</dbReference>
<evidence type="ECO:0000256" key="3">
    <source>
        <dbReference type="ARBA" id="ARBA00022448"/>
    </source>
</evidence>
<sequence length="1236" mass="131697">MSLAASAGKGRGPVWSPTHVQVTVLQARGLRAKGPGGTSDAYAVIQVGKEKYATSVSERSLGAPVWREEATFELPPLLSAEAVPAAATTLQLTVLHRALLGLDKFLGRAEVDLRELHRDQGRRKTQWYTLKSKPGKKDKERGEIEVDIQFMRNNMTASMFDLSMKDKTRNPFGKLKDKIKGKNKDSVSDTASAIVPSVTPSADSDDESPSKDKKKKSKIKTLFSKSNLQRTPLSQSMSVLPTSKADKVLLRPGDFQSRWEDEDEDESSSASDVSSHKRTASGDPKQLNPINFTLPKKDGLSFLGGLRSKNDVLSRSNVCINGNHVYVEQPEAKSETKDSSPSSSPSPQGLRKKHLFSSTENLATQPWKEPGEGVATLSESSTKASLKSMSLPSYRPVVSGDLRENTSLATLEAAKETKENKKQENKKSSLLSLVTGKKDTAKGSEGESPPAAPGKEREGLASGVKAREDQPGPVDNLVKESEKEPAVISGRGRSWNPFEDVHILEPEADPEPKAAPAPPVASPRAPQTRAVKPRPEVSPEAQPTPRPSSFPDPPLSSSAVSSSSGQTLDPSKLEHDSETQSSESLSVSSTFSSPLVAPISTSTPIDSWPSAATSQASSEESPSLLKPALQKESLTQVPNTVSWAMGSLSKQPPIPVGEGTQDSPGRRTGTNDPAQLPLMKPEGGLEEERLRSPPREQEGSPSPLEEDREVPAALPRRRGGIESPAGKPLVREDADSVVQPRSPGGDTAGDVGMIPVVREAVSPLHMGVFVPLPDSAMQRQKEMGLDVPEAGKKMKKRVSFSKQLFTEEAVEEAPALVPRDRGDPYEQTQEGAAPGDAWHMGDSQEGEAVAEALLTSFVARSPLPSHHGGSSEGSQQATSSGRDIPLSRMEGDDSRMPGNQSKATDHEGLLSDPLRGFQSACGVKSPAVAQLDLTLPSIPEVASDDERVDQPEDDRGVARGGGTSSPSTSPAHPGWSAESLQDPGPEASGASALASSEQMAALADQKLHPGESPGVDEQPLGPGQGMEAKPVESGRPAQPSVAALSSPMSSPSFSEPFPATHSAPSSPHSDTPHTSTAESQKKATTEGSVGKVENSGKRKPLLQAWVSPSETQPVSAQPSVGTGPAKNRLQPVKPMNTTATKVVNSSLGTATIISENSINEAMMKKYKPSDPAFAYAQLTHDELIQLVLKQKETISTKELQVRQLEDYIDNLLVRVMEETPNILRVPSQVGRKAGKM</sequence>
<evidence type="ECO:0000256" key="10">
    <source>
        <dbReference type="ARBA" id="ARBA00078365"/>
    </source>
</evidence>
<proteinExistence type="predicted"/>
<evidence type="ECO:0000256" key="5">
    <source>
        <dbReference type="ARBA" id="ARBA00022753"/>
    </source>
</evidence>
<dbReference type="InterPro" id="IPR037789">
    <property type="entry name" value="FIP_classI"/>
</dbReference>
<reference evidence="15 16" key="1">
    <citation type="submission" date="2017-08" db="EMBL/GenBank/DDBJ databases">
        <title>USMARCv1.0.</title>
        <authorList>
            <person name="Hannum G.I."/>
            <person name="Koren S."/>
            <person name="Schroeder S.G."/>
            <person name="Chin S.C."/>
            <person name="Nonneman D.J."/>
            <person name="Becker S.A."/>
            <person name="Rosen B.D."/>
            <person name="Bickhart D.M."/>
            <person name="Putnam N.H."/>
            <person name="Green R.E."/>
            <person name="Tuggle C.K."/>
            <person name="Liu H."/>
            <person name="Rohrer G.A."/>
            <person name="Warr A."/>
            <person name="Hall R."/>
            <person name="Kim K."/>
            <person name="Hume D.A."/>
            <person name="Talbot R."/>
            <person name="Chow W."/>
            <person name="Howe K."/>
            <person name="Schwartz A.S."/>
            <person name="Watson M."/>
            <person name="Archibald A.L."/>
            <person name="Phillippy A.M."/>
            <person name="Smith T.P.L."/>
        </authorList>
    </citation>
    <scope>NUCLEOTIDE SEQUENCE [LARGE SCALE GENOMIC DNA]</scope>
</reference>
<keyword evidence="7" id="KW-0968">Cytoplasmic vesicle</keyword>
<dbReference type="SUPFAM" id="SSF49562">
    <property type="entry name" value="C2 domain (Calcium/lipid-binding domain, CaLB)"/>
    <property type="match status" value="1"/>
</dbReference>
<dbReference type="GO" id="GO:0015031">
    <property type="term" value="P:protein transport"/>
    <property type="evidence" value="ECO:0007669"/>
    <property type="project" value="UniProtKB-KW"/>
</dbReference>
<dbReference type="Proteomes" id="UP000694724">
    <property type="component" value="Unplaced"/>
</dbReference>
<dbReference type="Proteomes" id="UP000694727">
    <property type="component" value="Unplaced"/>
</dbReference>
<keyword evidence="3" id="KW-0813">Transport</keyword>
<dbReference type="CDD" id="cd08682">
    <property type="entry name" value="C2_Rab11-FIP_classI"/>
    <property type="match status" value="1"/>
</dbReference>
<dbReference type="Proteomes" id="UP000314985">
    <property type="component" value="Chromosome 15"/>
</dbReference>
<feature type="compositionally biased region" description="Low complexity" evidence="11">
    <location>
        <begin position="609"/>
        <end position="623"/>
    </location>
</feature>
<dbReference type="Ensembl" id="ENSSSCT00025039395.1">
    <property type="protein sequence ID" value="ENSSSCP00025016677.1"/>
    <property type="gene ID" value="ENSSSCG00025028978.1"/>
</dbReference>
<dbReference type="Ensembl" id="ENSSSCT00045062595.1">
    <property type="protein sequence ID" value="ENSSSCP00045044106.1"/>
    <property type="gene ID" value="ENSSSCG00045036345.1"/>
</dbReference>
<protein>
    <recommendedName>
        <fullName evidence="9">Rab11 family-interacting protein 1</fullName>
    </recommendedName>
    <alternativeName>
        <fullName evidence="10">Rab-coupling protein</fullName>
    </alternativeName>
</protein>
<dbReference type="Ensembl" id="ENSSSCT00055012240.1">
    <property type="protein sequence ID" value="ENSSSCP00055009663.1"/>
    <property type="gene ID" value="ENSSSCG00055006278.1"/>
</dbReference>
<dbReference type="Pfam" id="PF00168">
    <property type="entry name" value="C2"/>
    <property type="match status" value="1"/>
</dbReference>
<dbReference type="InterPro" id="IPR000008">
    <property type="entry name" value="C2_dom"/>
</dbReference>
<dbReference type="Gene3D" id="1.20.5.2440">
    <property type="match status" value="1"/>
</dbReference>
<accession>A0A4X1VV82</accession>
<gene>
    <name evidence="14" type="primary">RAB11FIP1</name>
</gene>
<comment type="subcellular location">
    <subcellularLocation>
        <location evidence="2">Cytoplasmic vesicle</location>
    </subcellularLocation>
    <subcellularLocation>
        <location evidence="1">Recycling endosome</location>
    </subcellularLocation>
</comment>
<feature type="compositionally biased region" description="Basic and acidic residues" evidence="11">
    <location>
        <begin position="454"/>
        <end position="470"/>
    </location>
</feature>
<evidence type="ECO:0000259" key="12">
    <source>
        <dbReference type="PROSITE" id="PS50004"/>
    </source>
</evidence>
<evidence type="ECO:0000313" key="15">
    <source>
        <dbReference type="Ensembl" id="ENSSSCP00070045777.1"/>
    </source>
</evidence>
<feature type="region of interest" description="Disordered" evidence="11">
    <location>
        <begin position="861"/>
        <end position="1131"/>
    </location>
</feature>
<dbReference type="InterPro" id="IPR035892">
    <property type="entry name" value="C2_domain_sf"/>
</dbReference>
<organism evidence="15 16">
    <name type="scientific">Sus scrofa</name>
    <name type="common">Pig</name>
    <dbReference type="NCBI Taxonomy" id="9823"/>
    <lineage>
        <taxon>Eukaryota</taxon>
        <taxon>Metazoa</taxon>
        <taxon>Chordata</taxon>
        <taxon>Craniata</taxon>
        <taxon>Vertebrata</taxon>
        <taxon>Euteleostomi</taxon>
        <taxon>Mammalia</taxon>
        <taxon>Eutheria</taxon>
        <taxon>Laurasiatheria</taxon>
        <taxon>Artiodactyla</taxon>
        <taxon>Suina</taxon>
        <taxon>Suidae</taxon>
        <taxon>Sus</taxon>
    </lineage>
</organism>
<dbReference type="SUPFAM" id="SSF144270">
    <property type="entry name" value="Eferin C-derminal domain-like"/>
    <property type="match status" value="1"/>
</dbReference>
<evidence type="ECO:0000256" key="9">
    <source>
        <dbReference type="ARBA" id="ARBA00071490"/>
    </source>
</evidence>
<feature type="region of interest" description="Disordered" evidence="11">
    <location>
        <begin position="809"/>
        <end position="841"/>
    </location>
</feature>
<feature type="compositionally biased region" description="Low complexity" evidence="11">
    <location>
        <begin position="987"/>
        <end position="996"/>
    </location>
</feature>
<dbReference type="GO" id="GO:0055037">
    <property type="term" value="C:recycling endosome"/>
    <property type="evidence" value="ECO:0007669"/>
    <property type="project" value="UniProtKB-SubCell"/>
</dbReference>
<feature type="domain" description="FIP-RBD" evidence="13">
    <location>
        <begin position="1164"/>
        <end position="1226"/>
    </location>
</feature>
<dbReference type="Ensembl" id="ENSSSCT00070054005.1">
    <property type="protein sequence ID" value="ENSSSCP00070045777.1"/>
    <property type="gene ID" value="ENSSSCG00070026928.1"/>
</dbReference>
<dbReference type="Gene3D" id="2.60.40.150">
    <property type="entry name" value="C2 domain"/>
    <property type="match status" value="1"/>
</dbReference>